<comment type="caution">
    <text evidence="1">The sequence shown here is derived from an EMBL/GenBank/DDBJ whole genome shotgun (WGS) entry which is preliminary data.</text>
</comment>
<dbReference type="Proteomes" id="UP000187203">
    <property type="component" value="Unassembled WGS sequence"/>
</dbReference>
<organism evidence="1 2">
    <name type="scientific">Corchorus olitorius</name>
    <dbReference type="NCBI Taxonomy" id="93759"/>
    <lineage>
        <taxon>Eukaryota</taxon>
        <taxon>Viridiplantae</taxon>
        <taxon>Streptophyta</taxon>
        <taxon>Embryophyta</taxon>
        <taxon>Tracheophyta</taxon>
        <taxon>Spermatophyta</taxon>
        <taxon>Magnoliopsida</taxon>
        <taxon>eudicotyledons</taxon>
        <taxon>Gunneridae</taxon>
        <taxon>Pentapetalae</taxon>
        <taxon>rosids</taxon>
        <taxon>malvids</taxon>
        <taxon>Malvales</taxon>
        <taxon>Malvaceae</taxon>
        <taxon>Grewioideae</taxon>
        <taxon>Apeibeae</taxon>
        <taxon>Corchorus</taxon>
    </lineage>
</organism>
<evidence type="ECO:0000313" key="1">
    <source>
        <dbReference type="EMBL" id="OMO96160.1"/>
    </source>
</evidence>
<dbReference type="EMBL" id="AWUE01015683">
    <property type="protein sequence ID" value="OMO96160.1"/>
    <property type="molecule type" value="Genomic_DNA"/>
</dbReference>
<reference evidence="2" key="1">
    <citation type="submission" date="2013-09" db="EMBL/GenBank/DDBJ databases">
        <title>Corchorus olitorius genome sequencing.</title>
        <authorList>
            <person name="Alam M."/>
            <person name="Haque M.S."/>
            <person name="Islam M.S."/>
            <person name="Emdad E.M."/>
            <person name="Islam M.M."/>
            <person name="Ahmed B."/>
            <person name="Halim A."/>
            <person name="Hossen Q.M.M."/>
            <person name="Hossain M.Z."/>
            <person name="Ahmed R."/>
            <person name="Khan M.M."/>
            <person name="Islam R."/>
            <person name="Rashid M.M."/>
            <person name="Khan S.A."/>
            <person name="Rahman M.S."/>
            <person name="Alam M."/>
            <person name="Yahiya A.S."/>
            <person name="Khan M.S."/>
            <person name="Azam M.S."/>
            <person name="Haque T."/>
            <person name="Lashkar M.Z.H."/>
            <person name="Akhand A.I."/>
            <person name="Morshed G."/>
            <person name="Roy S."/>
            <person name="Uddin K.S."/>
            <person name="Rabeya T."/>
            <person name="Hossain A.S."/>
            <person name="Chowdhury A."/>
            <person name="Snigdha A.R."/>
            <person name="Mortoza M.S."/>
            <person name="Matin S.A."/>
            <person name="Hoque S.M.E."/>
            <person name="Islam M.K."/>
            <person name="Roy D.K."/>
            <person name="Haider R."/>
            <person name="Moosa M.M."/>
            <person name="Elias S.M."/>
            <person name="Hasan A.M."/>
            <person name="Jahan S."/>
            <person name="Shafiuddin M."/>
            <person name="Mahmood N."/>
            <person name="Shommy N.S."/>
        </authorList>
    </citation>
    <scope>NUCLEOTIDE SEQUENCE [LARGE SCALE GENOMIC DNA]</scope>
    <source>
        <strain evidence="2">cv. O-4</strain>
    </source>
</reference>
<dbReference type="OrthoDB" id="10276152at2759"/>
<protein>
    <submittedName>
        <fullName evidence="1">Uncharacterized protein</fullName>
    </submittedName>
</protein>
<keyword evidence="2" id="KW-1185">Reference proteome</keyword>
<evidence type="ECO:0000313" key="2">
    <source>
        <dbReference type="Proteomes" id="UP000187203"/>
    </source>
</evidence>
<sequence>MALEAVERLKLSRPRIIYPPPVGNYKKLKQPPHQKNH</sequence>
<gene>
    <name evidence="1" type="ORF">COLO4_15452</name>
</gene>
<proteinExistence type="predicted"/>
<name>A0A1R3JN53_9ROSI</name>
<accession>A0A1R3JN53</accession>
<dbReference type="AlphaFoldDB" id="A0A1R3JN53"/>